<name>A0A9Q0TT30_9ROSI</name>
<dbReference type="Proteomes" id="UP001151752">
    <property type="component" value="Chromosome 9"/>
</dbReference>
<proteinExistence type="predicted"/>
<dbReference type="AlphaFoldDB" id="A0A9Q0TT30"/>
<evidence type="ECO:0000313" key="2">
    <source>
        <dbReference type="EMBL" id="KAJ6717271.1"/>
    </source>
</evidence>
<feature type="region of interest" description="Disordered" evidence="1">
    <location>
        <begin position="277"/>
        <end position="395"/>
    </location>
</feature>
<protein>
    <submittedName>
        <fullName evidence="2">BROMODOMAIN AND WD REPEAT-CONTAINING PROTEIN 1-LIKE</fullName>
    </submittedName>
</protein>
<organism evidence="2 3">
    <name type="scientific">Salix koriyanagi</name>
    <dbReference type="NCBI Taxonomy" id="2511006"/>
    <lineage>
        <taxon>Eukaryota</taxon>
        <taxon>Viridiplantae</taxon>
        <taxon>Streptophyta</taxon>
        <taxon>Embryophyta</taxon>
        <taxon>Tracheophyta</taxon>
        <taxon>Spermatophyta</taxon>
        <taxon>Magnoliopsida</taxon>
        <taxon>eudicotyledons</taxon>
        <taxon>Gunneridae</taxon>
        <taxon>Pentapetalae</taxon>
        <taxon>rosids</taxon>
        <taxon>fabids</taxon>
        <taxon>Malpighiales</taxon>
        <taxon>Salicaceae</taxon>
        <taxon>Saliceae</taxon>
        <taxon>Salix</taxon>
    </lineage>
</organism>
<comment type="caution">
    <text evidence="2">The sequence shown here is derived from an EMBL/GenBank/DDBJ whole genome shotgun (WGS) entry which is preliminary data.</text>
</comment>
<reference evidence="2" key="1">
    <citation type="submission" date="2022-11" db="EMBL/GenBank/DDBJ databases">
        <authorList>
            <person name="Hyden B.L."/>
            <person name="Feng K."/>
            <person name="Yates T."/>
            <person name="Jawdy S."/>
            <person name="Smart L.B."/>
            <person name="Muchero W."/>
        </authorList>
    </citation>
    <scope>NUCLEOTIDE SEQUENCE</scope>
    <source>
        <tissue evidence="2">Shoot tip</tissue>
    </source>
</reference>
<evidence type="ECO:0000256" key="1">
    <source>
        <dbReference type="SAM" id="MobiDB-lite"/>
    </source>
</evidence>
<accession>A0A9Q0TT30</accession>
<dbReference type="InterPro" id="IPR051831">
    <property type="entry name" value="Bromodomain_contain_prot"/>
</dbReference>
<gene>
    <name evidence="2" type="ORF">OIU74_009733</name>
</gene>
<reference evidence="2" key="2">
    <citation type="journal article" date="2023" name="Int. J. Mol. Sci.">
        <title>De Novo Assembly and Annotation of 11 Diverse Shrub Willow (Salix) Genomes Reveals Novel Gene Organization in Sex-Linked Regions.</title>
        <authorList>
            <person name="Hyden B."/>
            <person name="Feng K."/>
            <person name="Yates T.B."/>
            <person name="Jawdy S."/>
            <person name="Cereghino C."/>
            <person name="Smart L.B."/>
            <person name="Muchero W."/>
        </authorList>
    </citation>
    <scope>NUCLEOTIDE SEQUENCE</scope>
    <source>
        <tissue evidence="2">Shoot tip</tissue>
    </source>
</reference>
<evidence type="ECO:0000313" key="3">
    <source>
        <dbReference type="Proteomes" id="UP001151752"/>
    </source>
</evidence>
<keyword evidence="3" id="KW-1185">Reference proteome</keyword>
<dbReference type="PANTHER" id="PTHR22881">
    <property type="entry name" value="BROMODOMAIN CONTAINING PROTEIN"/>
    <property type="match status" value="1"/>
</dbReference>
<dbReference type="EMBL" id="JAPFFM010000014">
    <property type="protein sequence ID" value="KAJ6717271.1"/>
    <property type="molecule type" value="Genomic_DNA"/>
</dbReference>
<feature type="compositionally biased region" description="Polar residues" evidence="1">
    <location>
        <begin position="277"/>
        <end position="292"/>
    </location>
</feature>
<sequence>MIMKREPKVVDRINLQRSLVFLHLSGQSHGSRNEAYASTDSRFEKNDETAGSILEGKHIKKHLALDENRRNTYKQFHPSAGGRVPSVLNTFDAERKQLVAAGLLTEHGYARSIARFAANIGPFSWTIEVKRIDNQLAPPPQKPFSVLESSAAVATACSVKSKQERLSTKPEKDIFPEKQLASTRLSDARFKSCSSIHRNDYISERAQSVQKLNSNSAFNVLNSIAGVIRQRAPFQLHQNSATHSGMIGFNATCGFNLAAQMGKLIGVARPAGLGIQSSQMADEVSRTNSNLVRSDKMKIPENSSSIKISGALPNPGSEALEAPRSVDQAQPTWEGLYPNPRTEEGLYPNPRTDSGSSSHQKMDAVPPDLNVRYQSPGSPSYGRVDPAQPDLALQL</sequence>
<dbReference type="PANTHER" id="PTHR22881:SF27">
    <property type="entry name" value="BROMODOMAIN CONTAINING 7_9"/>
    <property type="match status" value="1"/>
</dbReference>